<keyword evidence="2" id="KW-1185">Reference proteome</keyword>
<comment type="caution">
    <text evidence="1">The sequence shown here is derived from an EMBL/GenBank/DDBJ whole genome shotgun (WGS) entry which is preliminary data.</text>
</comment>
<dbReference type="Proteomes" id="UP001196843">
    <property type="component" value="Unassembled WGS sequence"/>
</dbReference>
<protein>
    <submittedName>
        <fullName evidence="1">Uncharacterized protein</fullName>
    </submittedName>
</protein>
<accession>A0ABS7HQL5</accession>
<name>A0ABS7HQL5_9MICO</name>
<evidence type="ECO:0000313" key="2">
    <source>
        <dbReference type="Proteomes" id="UP001196843"/>
    </source>
</evidence>
<evidence type="ECO:0000313" key="1">
    <source>
        <dbReference type="EMBL" id="MBW9095000.1"/>
    </source>
</evidence>
<dbReference type="EMBL" id="JAEUAW010000012">
    <property type="protein sequence ID" value="MBW9095000.1"/>
    <property type="molecule type" value="Genomic_DNA"/>
</dbReference>
<gene>
    <name evidence="1" type="ORF">JNB62_15030</name>
</gene>
<proteinExistence type="predicted"/>
<reference evidence="1 2" key="1">
    <citation type="journal article" date="2021" name="MBio">
        <title>Poor Competitiveness of Bradyrhizobium in Pigeon Pea Root Colonization in Indian Soils.</title>
        <authorList>
            <person name="Chalasani D."/>
            <person name="Basu A."/>
            <person name="Pullabhotla S.V.S.R.N."/>
            <person name="Jorrin B."/>
            <person name="Neal A.L."/>
            <person name="Poole P.S."/>
            <person name="Podile A.R."/>
            <person name="Tkacz A."/>
        </authorList>
    </citation>
    <scope>NUCLEOTIDE SEQUENCE [LARGE SCALE GENOMIC DNA]</scope>
    <source>
        <strain evidence="1 2">HU14</strain>
    </source>
</reference>
<organism evidence="1 2">
    <name type="scientific">Microbacterium jejuense</name>
    <dbReference type="NCBI Taxonomy" id="1263637"/>
    <lineage>
        <taxon>Bacteria</taxon>
        <taxon>Bacillati</taxon>
        <taxon>Actinomycetota</taxon>
        <taxon>Actinomycetes</taxon>
        <taxon>Micrococcales</taxon>
        <taxon>Microbacteriaceae</taxon>
        <taxon>Microbacterium</taxon>
    </lineage>
</organism>
<dbReference type="RefSeq" id="WP_220301706.1">
    <property type="nucleotide sequence ID" value="NZ_JAEUAW010000012.1"/>
</dbReference>
<sequence length="153" mass="16260">MLQPPVPPRVFVDADVLATRTPLCWLAMLRDETGAFRLVTSPDALAAATSQWRAHHPDAATADAARREELLRGVLDDVTTDGATQALAPDEVLCRIDDEAAGSVRALTRRRQRELGARQAAGIRSTSLTDALAAAGCPAFAERVAAHLRAIAA</sequence>